<reference evidence="2 3" key="1">
    <citation type="journal article" date="2019" name="Sci. Rep.">
        <title>A high-quality genome of Eragrostis curvula grass provides insights into Poaceae evolution and supports new strategies to enhance forage quality.</title>
        <authorList>
            <person name="Carballo J."/>
            <person name="Santos B.A.C.M."/>
            <person name="Zappacosta D."/>
            <person name="Garbus I."/>
            <person name="Selva J.P."/>
            <person name="Gallo C.A."/>
            <person name="Diaz A."/>
            <person name="Albertini E."/>
            <person name="Caccamo M."/>
            <person name="Echenique V."/>
        </authorList>
    </citation>
    <scope>NUCLEOTIDE SEQUENCE [LARGE SCALE GENOMIC DNA]</scope>
    <source>
        <strain evidence="3">cv. Victoria</strain>
        <tissue evidence="2">Leaf</tissue>
    </source>
</reference>
<dbReference type="EMBL" id="RWGY01000005">
    <property type="protein sequence ID" value="TVU43804.1"/>
    <property type="molecule type" value="Genomic_DNA"/>
</dbReference>
<protein>
    <submittedName>
        <fullName evidence="2">Uncharacterized protein</fullName>
    </submittedName>
</protein>
<dbReference type="AlphaFoldDB" id="A0A5J9W8V2"/>
<evidence type="ECO:0000256" key="1">
    <source>
        <dbReference type="SAM" id="MobiDB-lite"/>
    </source>
</evidence>
<sequence length="81" mass="8539">MGNIIKFFLERNRGGSQLYRDGGSGVVERSTLSSISGSGWPPCPPFPQPLHSTSHSSPALATNRSPFPAASPRRAGFGSPL</sequence>
<gene>
    <name evidence="2" type="ORF">EJB05_10299</name>
</gene>
<proteinExistence type="predicted"/>
<keyword evidence="3" id="KW-1185">Reference proteome</keyword>
<feature type="region of interest" description="Disordered" evidence="1">
    <location>
        <begin position="30"/>
        <end position="81"/>
    </location>
</feature>
<organism evidence="2 3">
    <name type="scientific">Eragrostis curvula</name>
    <name type="common">weeping love grass</name>
    <dbReference type="NCBI Taxonomy" id="38414"/>
    <lineage>
        <taxon>Eukaryota</taxon>
        <taxon>Viridiplantae</taxon>
        <taxon>Streptophyta</taxon>
        <taxon>Embryophyta</taxon>
        <taxon>Tracheophyta</taxon>
        <taxon>Spermatophyta</taxon>
        <taxon>Magnoliopsida</taxon>
        <taxon>Liliopsida</taxon>
        <taxon>Poales</taxon>
        <taxon>Poaceae</taxon>
        <taxon>PACMAD clade</taxon>
        <taxon>Chloridoideae</taxon>
        <taxon>Eragrostideae</taxon>
        <taxon>Eragrostidinae</taxon>
        <taxon>Eragrostis</taxon>
    </lineage>
</organism>
<name>A0A5J9W8V2_9POAL</name>
<evidence type="ECO:0000313" key="2">
    <source>
        <dbReference type="EMBL" id="TVU43804.1"/>
    </source>
</evidence>
<evidence type="ECO:0000313" key="3">
    <source>
        <dbReference type="Proteomes" id="UP000324897"/>
    </source>
</evidence>
<dbReference type="Proteomes" id="UP000324897">
    <property type="component" value="Unassembled WGS sequence"/>
</dbReference>
<dbReference type="Gramene" id="TVU43804">
    <property type="protein sequence ID" value="TVU43804"/>
    <property type="gene ID" value="EJB05_10299"/>
</dbReference>
<comment type="caution">
    <text evidence="2">The sequence shown here is derived from an EMBL/GenBank/DDBJ whole genome shotgun (WGS) entry which is preliminary data.</text>
</comment>
<feature type="compositionally biased region" description="Polar residues" evidence="1">
    <location>
        <begin position="50"/>
        <end position="65"/>
    </location>
</feature>
<accession>A0A5J9W8V2</accession>
<feature type="non-terminal residue" evidence="2">
    <location>
        <position position="1"/>
    </location>
</feature>